<evidence type="ECO:0000256" key="4">
    <source>
        <dbReference type="PROSITE-ProRule" id="PRU00335"/>
    </source>
</evidence>
<feature type="DNA-binding region" description="H-T-H motif" evidence="4">
    <location>
        <begin position="11"/>
        <end position="30"/>
    </location>
</feature>
<evidence type="ECO:0000256" key="1">
    <source>
        <dbReference type="ARBA" id="ARBA00023015"/>
    </source>
</evidence>
<protein>
    <recommendedName>
        <fullName evidence="5">HTH tetR-type domain-containing protein</fullName>
    </recommendedName>
</protein>
<evidence type="ECO:0000259" key="5">
    <source>
        <dbReference type="PROSITE" id="PS50977"/>
    </source>
</evidence>
<dbReference type="InterPro" id="IPR001647">
    <property type="entry name" value="HTH_TetR"/>
</dbReference>
<organism evidence="6 7">
    <name type="scientific">Nocardia callitridis</name>
    <dbReference type="NCBI Taxonomy" id="648753"/>
    <lineage>
        <taxon>Bacteria</taxon>
        <taxon>Bacillati</taxon>
        <taxon>Actinomycetota</taxon>
        <taxon>Actinomycetes</taxon>
        <taxon>Mycobacteriales</taxon>
        <taxon>Nocardiaceae</taxon>
        <taxon>Nocardia</taxon>
    </lineage>
</organism>
<evidence type="ECO:0000256" key="2">
    <source>
        <dbReference type="ARBA" id="ARBA00023125"/>
    </source>
</evidence>
<dbReference type="PANTHER" id="PTHR30055:SF240">
    <property type="entry name" value="HTH-TYPE TRANSCRIPTIONAL REGULATOR ACRR"/>
    <property type="match status" value="1"/>
</dbReference>
<dbReference type="Proteomes" id="UP001500603">
    <property type="component" value="Unassembled WGS sequence"/>
</dbReference>
<proteinExistence type="predicted"/>
<keyword evidence="2 4" id="KW-0238">DNA-binding</keyword>
<comment type="caution">
    <text evidence="6">The sequence shown here is derived from an EMBL/GenBank/DDBJ whole genome shotgun (WGS) entry which is preliminary data.</text>
</comment>
<evidence type="ECO:0000313" key="6">
    <source>
        <dbReference type="EMBL" id="GAA5052950.1"/>
    </source>
</evidence>
<sequence length="182" mass="19865">MISEVGYGNASLALIAKHAGVSKGVISYHFDGKDDLMTQLVIQLYFAGGEFMAPRIGRAVGPRAQLLTYLESNLDFIAANRNYVAAMTDVVVNLREEDGSLKFASVDGEREIIAPLLEMLREGKRVGDFGDFDATLMAESIRDVIDGVAGRVVRDPEFDIAAYSAHVCRVFDVATRKGRSDD</sequence>
<name>A0ABP9K9R1_9NOCA</name>
<dbReference type="Gene3D" id="1.10.357.10">
    <property type="entry name" value="Tetracycline Repressor, domain 2"/>
    <property type="match status" value="1"/>
</dbReference>
<gene>
    <name evidence="6" type="ORF">GCM10023318_26260</name>
</gene>
<keyword evidence="7" id="KW-1185">Reference proteome</keyword>
<dbReference type="PROSITE" id="PS50977">
    <property type="entry name" value="HTH_TETR_2"/>
    <property type="match status" value="1"/>
</dbReference>
<dbReference type="SUPFAM" id="SSF48498">
    <property type="entry name" value="Tetracyclin repressor-like, C-terminal domain"/>
    <property type="match status" value="1"/>
</dbReference>
<dbReference type="EMBL" id="BAABJM010000002">
    <property type="protein sequence ID" value="GAA5052950.1"/>
    <property type="molecule type" value="Genomic_DNA"/>
</dbReference>
<dbReference type="InterPro" id="IPR036271">
    <property type="entry name" value="Tet_transcr_reg_TetR-rel_C_sf"/>
</dbReference>
<dbReference type="PROSITE" id="PS01081">
    <property type="entry name" value="HTH_TETR_1"/>
    <property type="match status" value="1"/>
</dbReference>
<evidence type="ECO:0000313" key="7">
    <source>
        <dbReference type="Proteomes" id="UP001500603"/>
    </source>
</evidence>
<feature type="domain" description="HTH tetR-type" evidence="5">
    <location>
        <begin position="1"/>
        <end position="48"/>
    </location>
</feature>
<dbReference type="InterPro" id="IPR023772">
    <property type="entry name" value="DNA-bd_HTH_TetR-type_CS"/>
</dbReference>
<accession>A0ABP9K9R1</accession>
<reference evidence="7" key="1">
    <citation type="journal article" date="2019" name="Int. J. Syst. Evol. Microbiol.">
        <title>The Global Catalogue of Microorganisms (GCM) 10K type strain sequencing project: providing services to taxonomists for standard genome sequencing and annotation.</title>
        <authorList>
            <consortium name="The Broad Institute Genomics Platform"/>
            <consortium name="The Broad Institute Genome Sequencing Center for Infectious Disease"/>
            <person name="Wu L."/>
            <person name="Ma J."/>
        </authorList>
    </citation>
    <scope>NUCLEOTIDE SEQUENCE [LARGE SCALE GENOMIC DNA]</scope>
    <source>
        <strain evidence="7">JCM 18298</strain>
    </source>
</reference>
<keyword evidence="3" id="KW-0804">Transcription</keyword>
<dbReference type="InterPro" id="IPR050109">
    <property type="entry name" value="HTH-type_TetR-like_transc_reg"/>
</dbReference>
<dbReference type="PANTHER" id="PTHR30055">
    <property type="entry name" value="HTH-TYPE TRANSCRIPTIONAL REGULATOR RUTR"/>
    <property type="match status" value="1"/>
</dbReference>
<dbReference type="SUPFAM" id="SSF46689">
    <property type="entry name" value="Homeodomain-like"/>
    <property type="match status" value="1"/>
</dbReference>
<keyword evidence="1" id="KW-0805">Transcription regulation</keyword>
<evidence type="ECO:0000256" key="3">
    <source>
        <dbReference type="ARBA" id="ARBA00023163"/>
    </source>
</evidence>
<dbReference type="Pfam" id="PF00440">
    <property type="entry name" value="TetR_N"/>
    <property type="match status" value="1"/>
</dbReference>
<dbReference type="InterPro" id="IPR009057">
    <property type="entry name" value="Homeodomain-like_sf"/>
</dbReference>